<evidence type="ECO:0000256" key="5">
    <source>
        <dbReference type="ARBA" id="ARBA00023204"/>
    </source>
</evidence>
<dbReference type="AlphaFoldDB" id="A0A2H0NE17"/>
<dbReference type="GO" id="GO:0006302">
    <property type="term" value="P:double-strand break repair"/>
    <property type="evidence" value="ECO:0007669"/>
    <property type="project" value="TreeGrafter"/>
</dbReference>
<dbReference type="NCBIfam" id="TIGR00613">
    <property type="entry name" value="reco"/>
    <property type="match status" value="1"/>
</dbReference>
<dbReference type="InterPro" id="IPR037278">
    <property type="entry name" value="ARFGAP/RecO"/>
</dbReference>
<comment type="function">
    <text evidence="7">Involved in DNA repair and RecF pathway recombination.</text>
</comment>
<dbReference type="Gene3D" id="1.20.1440.120">
    <property type="entry name" value="Recombination protein O, C-terminal domain"/>
    <property type="match status" value="1"/>
</dbReference>
<name>A0A2H0NE17_9BACT</name>
<organism evidence="9 10">
    <name type="scientific">Candidatus Komeilibacteria bacterium CG11_big_fil_rev_8_21_14_0_20_36_20</name>
    <dbReference type="NCBI Taxonomy" id="1974477"/>
    <lineage>
        <taxon>Bacteria</taxon>
        <taxon>Candidatus Komeiliibacteriota</taxon>
    </lineage>
</organism>
<dbReference type="Proteomes" id="UP000230564">
    <property type="component" value="Unassembled WGS sequence"/>
</dbReference>
<evidence type="ECO:0000313" key="9">
    <source>
        <dbReference type="EMBL" id="PIR07128.1"/>
    </source>
</evidence>
<dbReference type="InterPro" id="IPR042242">
    <property type="entry name" value="RecO_C"/>
</dbReference>
<dbReference type="Gene3D" id="2.40.50.140">
    <property type="entry name" value="Nucleic acid-binding proteins"/>
    <property type="match status" value="1"/>
</dbReference>
<dbReference type="EMBL" id="PCWQ01000007">
    <property type="protein sequence ID" value="PIR07128.1"/>
    <property type="molecule type" value="Genomic_DNA"/>
</dbReference>
<dbReference type="GO" id="GO:0006310">
    <property type="term" value="P:DNA recombination"/>
    <property type="evidence" value="ECO:0007669"/>
    <property type="project" value="UniProtKB-UniRule"/>
</dbReference>
<accession>A0A2H0NE17</accession>
<keyword evidence="5 7" id="KW-0234">DNA repair</keyword>
<reference evidence="9 10" key="1">
    <citation type="submission" date="2017-09" db="EMBL/GenBank/DDBJ databases">
        <title>Depth-based differentiation of microbial function through sediment-hosted aquifers and enrichment of novel symbionts in the deep terrestrial subsurface.</title>
        <authorList>
            <person name="Probst A.J."/>
            <person name="Ladd B."/>
            <person name="Jarett J.K."/>
            <person name="Geller-Mcgrath D.E."/>
            <person name="Sieber C.M."/>
            <person name="Emerson J.B."/>
            <person name="Anantharaman K."/>
            <person name="Thomas B.C."/>
            <person name="Malmstrom R."/>
            <person name="Stieglmeier M."/>
            <person name="Klingl A."/>
            <person name="Woyke T."/>
            <person name="Ryan C.M."/>
            <person name="Banfield J.F."/>
        </authorList>
    </citation>
    <scope>NUCLEOTIDE SEQUENCE [LARGE SCALE GENOMIC DNA]</scope>
    <source>
        <strain evidence="9">CG11_big_fil_rev_8_21_14_0_20_36_20</strain>
    </source>
</reference>
<comment type="similarity">
    <text evidence="1 7">Belongs to the RecO family.</text>
</comment>
<dbReference type="InterPro" id="IPR003717">
    <property type="entry name" value="RecO"/>
</dbReference>
<evidence type="ECO:0000256" key="3">
    <source>
        <dbReference type="ARBA" id="ARBA00022763"/>
    </source>
</evidence>
<protein>
    <recommendedName>
        <fullName evidence="2 7">DNA repair protein RecO</fullName>
    </recommendedName>
    <alternativeName>
        <fullName evidence="6 7">Recombination protein O</fullName>
    </alternativeName>
</protein>
<dbReference type="SUPFAM" id="SSF57863">
    <property type="entry name" value="ArfGap/RecO-like zinc finger"/>
    <property type="match status" value="1"/>
</dbReference>
<dbReference type="Pfam" id="PF02565">
    <property type="entry name" value="RecO_C"/>
    <property type="match status" value="1"/>
</dbReference>
<dbReference type="InterPro" id="IPR022572">
    <property type="entry name" value="DNA_rep/recomb_RecO_N"/>
</dbReference>
<evidence type="ECO:0000256" key="2">
    <source>
        <dbReference type="ARBA" id="ARBA00021310"/>
    </source>
</evidence>
<keyword evidence="4 7" id="KW-0233">DNA recombination</keyword>
<keyword evidence="3 7" id="KW-0227">DNA damage</keyword>
<gene>
    <name evidence="7 9" type="primary">recO</name>
    <name evidence="9" type="ORF">COV55_01715</name>
</gene>
<evidence type="ECO:0000256" key="1">
    <source>
        <dbReference type="ARBA" id="ARBA00007452"/>
    </source>
</evidence>
<dbReference type="HAMAP" id="MF_00201">
    <property type="entry name" value="RecO"/>
    <property type="match status" value="1"/>
</dbReference>
<dbReference type="GO" id="GO:0043590">
    <property type="term" value="C:bacterial nucleoid"/>
    <property type="evidence" value="ECO:0007669"/>
    <property type="project" value="TreeGrafter"/>
</dbReference>
<evidence type="ECO:0000256" key="6">
    <source>
        <dbReference type="ARBA" id="ARBA00033409"/>
    </source>
</evidence>
<dbReference type="PANTHER" id="PTHR33991:SF1">
    <property type="entry name" value="DNA REPAIR PROTEIN RECO"/>
    <property type="match status" value="1"/>
</dbReference>
<sequence>MSFKTEAFVLHSRPWKNADRLYSLFTPQEGLIEVIVKSAAKSGNKLAGHLLPFSRVKVMIGRGRLDHLAGASVVIDYANLRSDLRLLSLSSSVIELFLASDGGAEKIKEFELLGEILFFLNNQEISTEHKLILVRIFLWKYLSLAGWRPQLDSCVICQKDLSAGLSAGEAGKYMPGRGIICREHQNVSSVSISGELIKFLQFIIRADWGQLDSLSISQNLNKEWLKISQIYYQTVYDKPSQSLKLFIYG</sequence>
<evidence type="ECO:0000256" key="4">
    <source>
        <dbReference type="ARBA" id="ARBA00023172"/>
    </source>
</evidence>
<proteinExistence type="inferred from homology"/>
<evidence type="ECO:0000259" key="8">
    <source>
        <dbReference type="Pfam" id="PF11967"/>
    </source>
</evidence>
<feature type="domain" description="DNA replication/recombination mediator RecO N-terminal" evidence="8">
    <location>
        <begin position="1"/>
        <end position="69"/>
    </location>
</feature>
<comment type="caution">
    <text evidence="9">The sequence shown here is derived from an EMBL/GenBank/DDBJ whole genome shotgun (WGS) entry which is preliminary data.</text>
</comment>
<dbReference type="SUPFAM" id="SSF50249">
    <property type="entry name" value="Nucleic acid-binding proteins"/>
    <property type="match status" value="1"/>
</dbReference>
<dbReference type="Pfam" id="PF11967">
    <property type="entry name" value="RecO_N"/>
    <property type="match status" value="1"/>
</dbReference>
<evidence type="ECO:0000313" key="10">
    <source>
        <dbReference type="Proteomes" id="UP000230564"/>
    </source>
</evidence>
<evidence type="ECO:0000256" key="7">
    <source>
        <dbReference type="HAMAP-Rule" id="MF_00201"/>
    </source>
</evidence>
<dbReference type="InterPro" id="IPR012340">
    <property type="entry name" value="NA-bd_OB-fold"/>
</dbReference>
<dbReference type="PANTHER" id="PTHR33991">
    <property type="entry name" value="DNA REPAIR PROTEIN RECO"/>
    <property type="match status" value="1"/>
</dbReference>